<feature type="transmembrane region" description="Helical" evidence="3">
    <location>
        <begin position="185"/>
        <end position="203"/>
    </location>
</feature>
<dbReference type="CDD" id="cd17324">
    <property type="entry name" value="MFS_NepI_like"/>
    <property type="match status" value="1"/>
</dbReference>
<evidence type="ECO:0000313" key="6">
    <source>
        <dbReference type="Proteomes" id="UP000015241"/>
    </source>
</evidence>
<evidence type="ECO:0000313" key="5">
    <source>
        <dbReference type="EMBL" id="EPS95539.1"/>
    </source>
</evidence>
<evidence type="ECO:0000259" key="4">
    <source>
        <dbReference type="PROSITE" id="PS50850"/>
    </source>
</evidence>
<dbReference type="InterPro" id="IPR036259">
    <property type="entry name" value="MFS_trans_sf"/>
</dbReference>
<keyword evidence="3" id="KW-0472">Membrane</keyword>
<evidence type="ECO:0000256" key="2">
    <source>
        <dbReference type="SAM" id="MobiDB-lite"/>
    </source>
</evidence>
<feature type="region of interest" description="Disordered" evidence="2">
    <location>
        <begin position="462"/>
        <end position="527"/>
    </location>
</feature>
<feature type="transmembrane region" description="Helical" evidence="3">
    <location>
        <begin position="419"/>
        <end position="437"/>
    </location>
</feature>
<dbReference type="AlphaFoldDB" id="S8FAA3"/>
<keyword evidence="6" id="KW-1185">Reference proteome</keyword>
<reference evidence="5 6" key="1">
    <citation type="journal article" date="2012" name="Science">
        <title>The Paleozoic origin of enzymatic lignin decomposition reconstructed from 31 fungal genomes.</title>
        <authorList>
            <person name="Floudas D."/>
            <person name="Binder M."/>
            <person name="Riley R."/>
            <person name="Barry K."/>
            <person name="Blanchette R.A."/>
            <person name="Henrissat B."/>
            <person name="Martinez A.T."/>
            <person name="Otillar R."/>
            <person name="Spatafora J.W."/>
            <person name="Yadav J.S."/>
            <person name="Aerts A."/>
            <person name="Benoit I."/>
            <person name="Boyd A."/>
            <person name="Carlson A."/>
            <person name="Copeland A."/>
            <person name="Coutinho P.M."/>
            <person name="de Vries R.P."/>
            <person name="Ferreira P."/>
            <person name="Findley K."/>
            <person name="Foster B."/>
            <person name="Gaskell J."/>
            <person name="Glotzer D."/>
            <person name="Gorecki P."/>
            <person name="Heitman J."/>
            <person name="Hesse C."/>
            <person name="Hori C."/>
            <person name="Igarashi K."/>
            <person name="Jurgens J.A."/>
            <person name="Kallen N."/>
            <person name="Kersten P."/>
            <person name="Kohler A."/>
            <person name="Kuees U."/>
            <person name="Kumar T.K.A."/>
            <person name="Kuo A."/>
            <person name="LaButti K."/>
            <person name="Larrondo L.F."/>
            <person name="Lindquist E."/>
            <person name="Ling A."/>
            <person name="Lombard V."/>
            <person name="Lucas S."/>
            <person name="Lundell T."/>
            <person name="Martin R."/>
            <person name="McLaughlin D.J."/>
            <person name="Morgenstern I."/>
            <person name="Morin E."/>
            <person name="Murat C."/>
            <person name="Nagy L.G."/>
            <person name="Nolan M."/>
            <person name="Ohm R.A."/>
            <person name="Patyshakuliyeva A."/>
            <person name="Rokas A."/>
            <person name="Ruiz-Duenas F.J."/>
            <person name="Sabat G."/>
            <person name="Salamov A."/>
            <person name="Samejima M."/>
            <person name="Schmutz J."/>
            <person name="Slot J.C."/>
            <person name="St John F."/>
            <person name="Stenlid J."/>
            <person name="Sun H."/>
            <person name="Sun S."/>
            <person name="Syed K."/>
            <person name="Tsang A."/>
            <person name="Wiebenga A."/>
            <person name="Young D."/>
            <person name="Pisabarro A."/>
            <person name="Eastwood D.C."/>
            <person name="Martin F."/>
            <person name="Cullen D."/>
            <person name="Grigoriev I.V."/>
            <person name="Hibbett D.S."/>
        </authorList>
    </citation>
    <scope>NUCLEOTIDE SEQUENCE</scope>
    <source>
        <strain evidence="6">FP-58527</strain>
    </source>
</reference>
<dbReference type="HOGENOM" id="CLU_001265_23_3_1"/>
<feature type="transmembrane region" description="Helical" evidence="3">
    <location>
        <begin position="294"/>
        <end position="318"/>
    </location>
</feature>
<dbReference type="eggNOG" id="ENOG502QUXC">
    <property type="taxonomic scope" value="Eukaryota"/>
</dbReference>
<feature type="transmembrane region" description="Helical" evidence="3">
    <location>
        <begin position="215"/>
        <end position="235"/>
    </location>
</feature>
<feature type="transmembrane region" description="Helical" evidence="3">
    <location>
        <begin position="325"/>
        <end position="347"/>
    </location>
</feature>
<gene>
    <name evidence="5" type="ORF">FOMPIDRAFT_1168481</name>
</gene>
<dbReference type="Gene3D" id="1.20.1250.20">
    <property type="entry name" value="MFS general substrate transporter like domains"/>
    <property type="match status" value="1"/>
</dbReference>
<feature type="transmembrane region" description="Helical" evidence="3">
    <location>
        <begin position="128"/>
        <end position="149"/>
    </location>
</feature>
<feature type="compositionally biased region" description="Basic and acidic residues" evidence="2">
    <location>
        <begin position="462"/>
        <end position="485"/>
    </location>
</feature>
<sequence length="527" mass="57335">MSTHNGHIGEQTTVVEANSSLNENWDSAHSPDEAATLDFGILPIPSRLRYDPTRPVHVGLSLNITFAVSSTFVIANLYYCQPLLIKLAESFDVSYDEVSNIPTLVQVGYAVGIILISTLGDLIRRRPLVLAIVFVAASLSIGLAFTSNLRVFEGLSFLVGMFTVVPQILIPLAADLAPPHRRASAMAIVMSGLLFGVLTARVLAGIVAEYVSWRVVYYIAFAMQYGVVLLLYFLIPDYPPKNKEATYFGILWSMAKLSVTEPLLVQAVLVCIPTAAVYSNFWVTLTFLLSEPPYQYSTLVIGLFGFVGMVGVAMAIPVGRLIDRLVPWSAAVVSILLYIMVTAIGVGADGLNIASVVIVCIGVDVLRQTIQITMTTWVFGLDPKARSRINAIILVALFVGQVMGTSVGSLLFTQYGWRPSAAVSLAWAGFMLFAIFLRGPNMPRYRWLGYTGGIRPRRITNDRASADEGHGQTDETQEAESRTEGPSRTSIENVPRGTETKSPEQDKSSCEIREKTPDSRGSVVAAV</sequence>
<dbReference type="SUPFAM" id="SSF103473">
    <property type="entry name" value="MFS general substrate transporter"/>
    <property type="match status" value="1"/>
</dbReference>
<evidence type="ECO:0000256" key="1">
    <source>
        <dbReference type="ARBA" id="ARBA00004141"/>
    </source>
</evidence>
<feature type="transmembrane region" description="Helical" evidence="3">
    <location>
        <begin position="263"/>
        <end position="282"/>
    </location>
</feature>
<accession>S8FAA3</accession>
<name>S8FAA3_FOMSC</name>
<dbReference type="PROSITE" id="PS50850">
    <property type="entry name" value="MFS"/>
    <property type="match status" value="1"/>
</dbReference>
<dbReference type="EMBL" id="KE504205">
    <property type="protein sequence ID" value="EPS95539.1"/>
    <property type="molecule type" value="Genomic_DNA"/>
</dbReference>
<keyword evidence="3" id="KW-1133">Transmembrane helix</keyword>
<feature type="compositionally biased region" description="Basic and acidic residues" evidence="2">
    <location>
        <begin position="498"/>
        <end position="518"/>
    </location>
</feature>
<feature type="domain" description="Major facilitator superfamily (MFS) profile" evidence="4">
    <location>
        <begin position="56"/>
        <end position="446"/>
    </location>
</feature>
<dbReference type="InterPro" id="IPR011701">
    <property type="entry name" value="MFS"/>
</dbReference>
<comment type="subcellular location">
    <subcellularLocation>
        <location evidence="1">Membrane</location>
        <topology evidence="1">Multi-pass membrane protein</topology>
    </subcellularLocation>
</comment>
<proteinExistence type="predicted"/>
<dbReference type="GO" id="GO:0022857">
    <property type="term" value="F:transmembrane transporter activity"/>
    <property type="evidence" value="ECO:0007669"/>
    <property type="project" value="InterPro"/>
</dbReference>
<dbReference type="OrthoDB" id="2105912at2759"/>
<dbReference type="InParanoid" id="S8FAA3"/>
<dbReference type="STRING" id="743788.S8FAA3"/>
<feature type="transmembrane region" description="Helical" evidence="3">
    <location>
        <begin position="99"/>
        <end position="116"/>
    </location>
</feature>
<dbReference type="Pfam" id="PF07690">
    <property type="entry name" value="MFS_1"/>
    <property type="match status" value="1"/>
</dbReference>
<feature type="transmembrane region" description="Helical" evidence="3">
    <location>
        <begin position="56"/>
        <end position="79"/>
    </location>
</feature>
<feature type="transmembrane region" description="Helical" evidence="3">
    <location>
        <begin position="391"/>
        <end position="413"/>
    </location>
</feature>
<evidence type="ECO:0000256" key="3">
    <source>
        <dbReference type="SAM" id="Phobius"/>
    </source>
</evidence>
<dbReference type="PANTHER" id="PTHR42910:SF1">
    <property type="entry name" value="MAJOR FACILITATOR SUPERFAMILY (MFS) PROFILE DOMAIN-CONTAINING PROTEIN"/>
    <property type="match status" value="1"/>
</dbReference>
<dbReference type="PANTHER" id="PTHR42910">
    <property type="entry name" value="TRANSPORTER SCO4007-RELATED"/>
    <property type="match status" value="1"/>
</dbReference>
<dbReference type="InterPro" id="IPR020846">
    <property type="entry name" value="MFS_dom"/>
</dbReference>
<feature type="transmembrane region" description="Helical" evidence="3">
    <location>
        <begin position="353"/>
        <end position="379"/>
    </location>
</feature>
<keyword evidence="3" id="KW-0812">Transmembrane</keyword>
<protein>
    <recommendedName>
        <fullName evidence="4">Major facilitator superfamily (MFS) profile domain-containing protein</fullName>
    </recommendedName>
</protein>
<organism evidence="5 6">
    <name type="scientific">Fomitopsis schrenkii</name>
    <name type="common">Brown rot fungus</name>
    <dbReference type="NCBI Taxonomy" id="2126942"/>
    <lineage>
        <taxon>Eukaryota</taxon>
        <taxon>Fungi</taxon>
        <taxon>Dikarya</taxon>
        <taxon>Basidiomycota</taxon>
        <taxon>Agaricomycotina</taxon>
        <taxon>Agaricomycetes</taxon>
        <taxon>Polyporales</taxon>
        <taxon>Fomitopsis</taxon>
    </lineage>
</organism>
<dbReference type="Proteomes" id="UP000015241">
    <property type="component" value="Unassembled WGS sequence"/>
</dbReference>
<dbReference type="GO" id="GO:0016020">
    <property type="term" value="C:membrane"/>
    <property type="evidence" value="ECO:0007669"/>
    <property type="project" value="UniProtKB-SubCell"/>
</dbReference>
<feature type="transmembrane region" description="Helical" evidence="3">
    <location>
        <begin position="155"/>
        <end position="173"/>
    </location>
</feature>